<reference evidence="1 2" key="1">
    <citation type="submission" date="2024-09" db="EMBL/GenBank/DDBJ databases">
        <title>Chromosome-scale assembly of Riccia fluitans.</title>
        <authorList>
            <person name="Paukszto L."/>
            <person name="Sawicki J."/>
            <person name="Karawczyk K."/>
            <person name="Piernik-Szablinska J."/>
            <person name="Szczecinska M."/>
            <person name="Mazdziarz M."/>
        </authorList>
    </citation>
    <scope>NUCLEOTIDE SEQUENCE [LARGE SCALE GENOMIC DNA]</scope>
    <source>
        <strain evidence="1">Rf_01</strain>
        <tissue evidence="1">Aerial parts of the thallus</tissue>
    </source>
</reference>
<comment type="caution">
    <text evidence="1">The sequence shown here is derived from an EMBL/GenBank/DDBJ whole genome shotgun (WGS) entry which is preliminary data.</text>
</comment>
<keyword evidence="2" id="KW-1185">Reference proteome</keyword>
<evidence type="ECO:0000313" key="1">
    <source>
        <dbReference type="EMBL" id="KAL2611392.1"/>
    </source>
</evidence>
<dbReference type="AlphaFoldDB" id="A0ABD1XR15"/>
<gene>
    <name evidence="1" type="ORF">R1flu_023084</name>
</gene>
<sequence>MKGKVQFTELQLLQVVKGERRLSKSGVFLEQVKGNSDFVLFCQMLNAIFAPVRPKHFQHSLLAFYHHVWAAITNPDAPTPDWGDAVEKTVSRQIKDRSDFDTKTEPENEKELEEEIPRVFCEGEASGSKSLDLKFDFAKWRNHVESFSHETARLFEAFQVEFGSVTAKAMARNLKEMFAPPPVVESDLQP</sequence>
<name>A0ABD1XR15_9MARC</name>
<organism evidence="1 2">
    <name type="scientific">Riccia fluitans</name>
    <dbReference type="NCBI Taxonomy" id="41844"/>
    <lineage>
        <taxon>Eukaryota</taxon>
        <taxon>Viridiplantae</taxon>
        <taxon>Streptophyta</taxon>
        <taxon>Embryophyta</taxon>
        <taxon>Marchantiophyta</taxon>
        <taxon>Marchantiopsida</taxon>
        <taxon>Marchantiidae</taxon>
        <taxon>Marchantiales</taxon>
        <taxon>Ricciaceae</taxon>
        <taxon>Riccia</taxon>
    </lineage>
</organism>
<evidence type="ECO:0000313" key="2">
    <source>
        <dbReference type="Proteomes" id="UP001605036"/>
    </source>
</evidence>
<dbReference type="Proteomes" id="UP001605036">
    <property type="component" value="Unassembled WGS sequence"/>
</dbReference>
<protein>
    <submittedName>
        <fullName evidence="1">Uncharacterized protein</fullName>
    </submittedName>
</protein>
<proteinExistence type="predicted"/>
<accession>A0ABD1XR15</accession>
<dbReference type="EMBL" id="JBHFFA010000007">
    <property type="protein sequence ID" value="KAL2611392.1"/>
    <property type="molecule type" value="Genomic_DNA"/>
</dbReference>